<evidence type="ECO:0000256" key="4">
    <source>
        <dbReference type="ARBA" id="ARBA00023125"/>
    </source>
</evidence>
<name>A0ABW3I204_9FLAO</name>
<proteinExistence type="inferred from homology"/>
<gene>
    <name evidence="8" type="ORF">ACFQ1O_07735</name>
</gene>
<dbReference type="InterPro" id="IPR036388">
    <property type="entry name" value="WH-like_DNA-bd_sf"/>
</dbReference>
<feature type="domain" description="RNA polymerase sigma-70 region 2" evidence="6">
    <location>
        <begin position="25"/>
        <end position="94"/>
    </location>
</feature>
<protein>
    <submittedName>
        <fullName evidence="8">Sigma-70 family RNA polymerase sigma factor</fullName>
    </submittedName>
</protein>
<keyword evidence="9" id="KW-1185">Reference proteome</keyword>
<dbReference type="Gene3D" id="1.10.10.10">
    <property type="entry name" value="Winged helix-like DNA-binding domain superfamily/Winged helix DNA-binding domain"/>
    <property type="match status" value="1"/>
</dbReference>
<dbReference type="PANTHER" id="PTHR43133">
    <property type="entry name" value="RNA POLYMERASE ECF-TYPE SIGMA FACTO"/>
    <property type="match status" value="1"/>
</dbReference>
<evidence type="ECO:0000259" key="6">
    <source>
        <dbReference type="Pfam" id="PF04542"/>
    </source>
</evidence>
<dbReference type="EMBL" id="JBHTJM010000008">
    <property type="protein sequence ID" value="MFD0963894.1"/>
    <property type="molecule type" value="Genomic_DNA"/>
</dbReference>
<dbReference type="Gene3D" id="1.10.1740.10">
    <property type="match status" value="1"/>
</dbReference>
<evidence type="ECO:0000256" key="2">
    <source>
        <dbReference type="ARBA" id="ARBA00023015"/>
    </source>
</evidence>
<organism evidence="8 9">
    <name type="scientific">Pseudofulvibacter geojedonensis</name>
    <dbReference type="NCBI Taxonomy" id="1123758"/>
    <lineage>
        <taxon>Bacteria</taxon>
        <taxon>Pseudomonadati</taxon>
        <taxon>Bacteroidota</taxon>
        <taxon>Flavobacteriia</taxon>
        <taxon>Flavobacteriales</taxon>
        <taxon>Flavobacteriaceae</taxon>
        <taxon>Pseudofulvibacter</taxon>
    </lineage>
</organism>
<dbReference type="InterPro" id="IPR014284">
    <property type="entry name" value="RNA_pol_sigma-70_dom"/>
</dbReference>
<dbReference type="InterPro" id="IPR013325">
    <property type="entry name" value="RNA_pol_sigma_r2"/>
</dbReference>
<dbReference type="SUPFAM" id="SSF88946">
    <property type="entry name" value="Sigma2 domain of RNA polymerase sigma factors"/>
    <property type="match status" value="1"/>
</dbReference>
<sequence>MSRTAPDAVLVKDYISGNEKALEILVARHKDRVYNFIFSKVLDRDLTEDIFQDAFIKVINTLKKGKYNEEGKFLPWLMRIAHNLIIDHYRKSNRMPKFQSKDTEFDIFSLIKDSGNNAEKQLVINQIYNDVKLLVTELPSDQKEVIEMRLYKDMSFKEIAENTNVSINTALGRMRYAILNLRRLVNERNIILTQ</sequence>
<dbReference type="InterPro" id="IPR039425">
    <property type="entry name" value="RNA_pol_sigma-70-like"/>
</dbReference>
<keyword evidence="3" id="KW-0731">Sigma factor</keyword>
<keyword evidence="2" id="KW-0805">Transcription regulation</keyword>
<dbReference type="NCBIfam" id="TIGR02937">
    <property type="entry name" value="sigma70-ECF"/>
    <property type="match status" value="1"/>
</dbReference>
<evidence type="ECO:0000313" key="9">
    <source>
        <dbReference type="Proteomes" id="UP001596997"/>
    </source>
</evidence>
<dbReference type="InterPro" id="IPR013324">
    <property type="entry name" value="RNA_pol_sigma_r3/r4-like"/>
</dbReference>
<dbReference type="Proteomes" id="UP001596997">
    <property type="component" value="Unassembled WGS sequence"/>
</dbReference>
<reference evidence="9" key="1">
    <citation type="journal article" date="2019" name="Int. J. Syst. Evol. Microbiol.">
        <title>The Global Catalogue of Microorganisms (GCM) 10K type strain sequencing project: providing services to taxonomists for standard genome sequencing and annotation.</title>
        <authorList>
            <consortium name="The Broad Institute Genomics Platform"/>
            <consortium name="The Broad Institute Genome Sequencing Center for Infectious Disease"/>
            <person name="Wu L."/>
            <person name="Ma J."/>
        </authorList>
    </citation>
    <scope>NUCLEOTIDE SEQUENCE [LARGE SCALE GENOMIC DNA]</scope>
    <source>
        <strain evidence="9">CCUG 62114</strain>
    </source>
</reference>
<comment type="caution">
    <text evidence="8">The sequence shown here is derived from an EMBL/GenBank/DDBJ whole genome shotgun (WGS) entry which is preliminary data.</text>
</comment>
<dbReference type="PANTHER" id="PTHR43133:SF8">
    <property type="entry name" value="RNA POLYMERASE SIGMA FACTOR HI_1459-RELATED"/>
    <property type="match status" value="1"/>
</dbReference>
<evidence type="ECO:0000313" key="8">
    <source>
        <dbReference type="EMBL" id="MFD0963894.1"/>
    </source>
</evidence>
<dbReference type="RefSeq" id="WP_377715075.1">
    <property type="nucleotide sequence ID" value="NZ_JBHTJM010000008.1"/>
</dbReference>
<feature type="domain" description="RNA polymerase sigma factor 70 region 4 type 2" evidence="7">
    <location>
        <begin position="132"/>
        <end position="169"/>
    </location>
</feature>
<evidence type="ECO:0000259" key="7">
    <source>
        <dbReference type="Pfam" id="PF08281"/>
    </source>
</evidence>
<dbReference type="InterPro" id="IPR013249">
    <property type="entry name" value="RNA_pol_sigma70_r4_t2"/>
</dbReference>
<keyword evidence="4" id="KW-0238">DNA-binding</keyword>
<dbReference type="Pfam" id="PF08281">
    <property type="entry name" value="Sigma70_r4_2"/>
    <property type="match status" value="1"/>
</dbReference>
<comment type="similarity">
    <text evidence="1">Belongs to the sigma-70 factor family. ECF subfamily.</text>
</comment>
<dbReference type="Pfam" id="PF04542">
    <property type="entry name" value="Sigma70_r2"/>
    <property type="match status" value="1"/>
</dbReference>
<evidence type="ECO:0000256" key="3">
    <source>
        <dbReference type="ARBA" id="ARBA00023082"/>
    </source>
</evidence>
<keyword evidence="5" id="KW-0804">Transcription</keyword>
<dbReference type="SUPFAM" id="SSF88659">
    <property type="entry name" value="Sigma3 and sigma4 domains of RNA polymerase sigma factors"/>
    <property type="match status" value="1"/>
</dbReference>
<evidence type="ECO:0000256" key="1">
    <source>
        <dbReference type="ARBA" id="ARBA00010641"/>
    </source>
</evidence>
<evidence type="ECO:0000256" key="5">
    <source>
        <dbReference type="ARBA" id="ARBA00023163"/>
    </source>
</evidence>
<accession>A0ABW3I204</accession>
<dbReference type="InterPro" id="IPR007627">
    <property type="entry name" value="RNA_pol_sigma70_r2"/>
</dbReference>